<feature type="compositionally biased region" description="Basic residues" evidence="2">
    <location>
        <begin position="263"/>
        <end position="273"/>
    </location>
</feature>
<evidence type="ECO:0000256" key="1">
    <source>
        <dbReference type="ARBA" id="ARBA00061640"/>
    </source>
</evidence>
<dbReference type="Pfam" id="PF02994">
    <property type="entry name" value="Transposase_22"/>
    <property type="match status" value="1"/>
</dbReference>
<evidence type="ECO:0000313" key="4">
    <source>
        <dbReference type="Ensembl" id="ENSCCNP00000019821.1"/>
    </source>
</evidence>
<feature type="domain" description="CBF1-interacting co-repressor CIR N-terminal" evidence="3">
    <location>
        <begin position="8"/>
        <end position="44"/>
    </location>
</feature>
<comment type="similarity">
    <text evidence="1">Belongs to the transposase 22 family.</text>
</comment>
<dbReference type="InterPro" id="IPR043636">
    <property type="entry name" value="L1_RRM_dom"/>
</dbReference>
<name>A0A8C0WZK0_CASCN</name>
<protein>
    <recommendedName>
        <fullName evidence="3">CBF1-interacting co-repressor CIR N-terminal domain-containing protein</fullName>
    </recommendedName>
</protein>
<feature type="compositionally biased region" description="Polar residues" evidence="2">
    <location>
        <begin position="246"/>
        <end position="262"/>
    </location>
</feature>
<dbReference type="Pfam" id="PF10197">
    <property type="entry name" value="Cir_N"/>
    <property type="match status" value="1"/>
</dbReference>
<feature type="region of interest" description="Disordered" evidence="2">
    <location>
        <begin position="49"/>
        <end position="72"/>
    </location>
</feature>
<dbReference type="PANTHER" id="PTHR22093">
    <property type="entry name" value="LEUKOCYTE RECEPTOR CLUSTER LRC MEMBER 1"/>
    <property type="match status" value="1"/>
</dbReference>
<dbReference type="PANTHER" id="PTHR22093:SF0">
    <property type="entry name" value="LEUKOCYTE RECEPTOR CLUSTER MEMBER 1"/>
    <property type="match status" value="1"/>
</dbReference>
<feature type="region of interest" description="Disordered" evidence="2">
    <location>
        <begin position="246"/>
        <end position="273"/>
    </location>
</feature>
<dbReference type="FunFam" id="3.30.70.1820:FF:000002">
    <property type="entry name" value="LINE-1 retrotransposable element ORF1 protein"/>
    <property type="match status" value="1"/>
</dbReference>
<dbReference type="Ensembl" id="ENSCCNT00000025657.1">
    <property type="protein sequence ID" value="ENSCCNP00000019821.1"/>
    <property type="gene ID" value="ENSCCNG00000019880.1"/>
</dbReference>
<dbReference type="InterPro" id="IPR039875">
    <property type="entry name" value="LENG1-like"/>
</dbReference>
<evidence type="ECO:0000259" key="3">
    <source>
        <dbReference type="SMART" id="SM01083"/>
    </source>
</evidence>
<sequence>MNILPKKSWHVRNKDNVARVRRDEAQAREEEKERERRVLLAQQEARTEFLRKKARHHNSTELEAVESEAPSSGPVDLFRELLEEGKGVIRGNKEYEEEKRQEKERQEKALGILTYLGQNAAEAQTQPPWYQLPPGRGGTSPGPEKKQNRTAKQNRRPSQQKEQTEDRISELKEEMVIKGKTEELLVKQLKTCEKKMQELTDSIKRPNLRIMGIEEGAEVQAKGRRNIFNKIITENFPNLEKSIPIQTQEASRTPNRPDQNRTIPRHIITKTFP</sequence>
<accession>A0A8C0WZK0</accession>
<organism evidence="4">
    <name type="scientific">Castor canadensis</name>
    <name type="common">American beaver</name>
    <dbReference type="NCBI Taxonomy" id="51338"/>
    <lineage>
        <taxon>Eukaryota</taxon>
        <taxon>Metazoa</taxon>
        <taxon>Chordata</taxon>
        <taxon>Craniata</taxon>
        <taxon>Vertebrata</taxon>
        <taxon>Euteleostomi</taxon>
        <taxon>Mammalia</taxon>
        <taxon>Eutheria</taxon>
        <taxon>Euarchontoglires</taxon>
        <taxon>Glires</taxon>
        <taxon>Rodentia</taxon>
        <taxon>Castorimorpha</taxon>
        <taxon>Castoridae</taxon>
        <taxon>Castor</taxon>
    </lineage>
</organism>
<dbReference type="AlphaFoldDB" id="A0A8C0WZK0"/>
<feature type="region of interest" description="Disordered" evidence="2">
    <location>
        <begin position="123"/>
        <end position="167"/>
    </location>
</feature>
<gene>
    <name evidence="4" type="primary">Leng1</name>
</gene>
<proteinExistence type="inferred from homology"/>
<feature type="compositionally biased region" description="Basic and acidic residues" evidence="2">
    <location>
        <begin position="12"/>
        <end position="36"/>
    </location>
</feature>
<reference evidence="4" key="1">
    <citation type="submission" date="2023-09" db="UniProtKB">
        <authorList>
            <consortium name="Ensembl"/>
        </authorList>
    </citation>
    <scope>IDENTIFICATION</scope>
</reference>
<feature type="region of interest" description="Disordered" evidence="2">
    <location>
        <begin position="1"/>
        <end position="36"/>
    </location>
</feature>
<dbReference type="InterPro" id="IPR019339">
    <property type="entry name" value="CIR_N_dom"/>
</dbReference>
<evidence type="ECO:0000256" key="2">
    <source>
        <dbReference type="SAM" id="MobiDB-lite"/>
    </source>
</evidence>
<dbReference type="Gene3D" id="3.30.70.1820">
    <property type="entry name" value="L1 transposable element, RRM domain"/>
    <property type="match status" value="1"/>
</dbReference>
<dbReference type="SMART" id="SM01083">
    <property type="entry name" value="Cir_N"/>
    <property type="match status" value="1"/>
</dbReference>